<dbReference type="EMBL" id="DPSM01000007">
    <property type="protein sequence ID" value="HCJ99049.1"/>
    <property type="molecule type" value="Genomic_DNA"/>
</dbReference>
<keyword evidence="4 7" id="KW-0812">Transmembrane</keyword>
<keyword evidence="6 7" id="KW-0472">Membrane</keyword>
<evidence type="ECO:0000256" key="2">
    <source>
        <dbReference type="ARBA" id="ARBA00007400"/>
    </source>
</evidence>
<dbReference type="GO" id="GO:0009246">
    <property type="term" value="P:enterobacterial common antigen biosynthetic process"/>
    <property type="evidence" value="ECO:0007669"/>
    <property type="project" value="TreeGrafter"/>
</dbReference>
<feature type="non-terminal residue" evidence="9">
    <location>
        <position position="225"/>
    </location>
</feature>
<dbReference type="GO" id="GO:0016413">
    <property type="term" value="F:O-acetyltransferase activity"/>
    <property type="evidence" value="ECO:0007669"/>
    <property type="project" value="TreeGrafter"/>
</dbReference>
<feature type="transmembrane region" description="Helical" evidence="7">
    <location>
        <begin position="184"/>
        <end position="202"/>
    </location>
</feature>
<sequence>MKNTDRNIGIDTLRVIACFMIVGIHSTPGFMNNGTTYDYINAILKSIYHVGLPVFFIISGYYALQIRVKNIAQWYTKKVTRLIIPFIIISFIHFLYFKNTSLSASIILEYLKLSTTGIMNVSIHFWFIYVIIAIYIFTPFISIIFSKLSANASAIILLTIISMQTLNSNIYLIGFFGLNLSADTNIGIFVWPLYFVLGGLYYKSEIIIKKYNYNLILLGKVRISR</sequence>
<evidence type="ECO:0000313" key="10">
    <source>
        <dbReference type="Proteomes" id="UP000262210"/>
    </source>
</evidence>
<organism evidence="9 10">
    <name type="scientific">Serratia grimesii</name>
    <dbReference type="NCBI Taxonomy" id="82995"/>
    <lineage>
        <taxon>Bacteria</taxon>
        <taxon>Pseudomonadati</taxon>
        <taxon>Pseudomonadota</taxon>
        <taxon>Gammaproteobacteria</taxon>
        <taxon>Enterobacterales</taxon>
        <taxon>Yersiniaceae</taxon>
        <taxon>Serratia</taxon>
    </lineage>
</organism>
<evidence type="ECO:0000313" key="9">
    <source>
        <dbReference type="EMBL" id="HCJ99049.1"/>
    </source>
</evidence>
<evidence type="ECO:0000256" key="4">
    <source>
        <dbReference type="ARBA" id="ARBA00022692"/>
    </source>
</evidence>
<gene>
    <name evidence="9" type="ORF">DHV72_03365</name>
</gene>
<dbReference type="PANTHER" id="PTHR40074">
    <property type="entry name" value="O-ACETYLTRANSFERASE WECH"/>
    <property type="match status" value="1"/>
</dbReference>
<accession>A0A9C7QRN7</accession>
<protein>
    <recommendedName>
        <fullName evidence="8">Acyltransferase 3 domain-containing protein</fullName>
    </recommendedName>
</protein>
<dbReference type="GO" id="GO:0005886">
    <property type="term" value="C:plasma membrane"/>
    <property type="evidence" value="ECO:0007669"/>
    <property type="project" value="UniProtKB-SubCell"/>
</dbReference>
<comment type="caution">
    <text evidence="9">The sequence shown here is derived from an EMBL/GenBank/DDBJ whole genome shotgun (WGS) entry which is preliminary data.</text>
</comment>
<feature type="transmembrane region" description="Helical" evidence="7">
    <location>
        <begin position="155"/>
        <end position="178"/>
    </location>
</feature>
<proteinExistence type="inferred from homology"/>
<evidence type="ECO:0000256" key="1">
    <source>
        <dbReference type="ARBA" id="ARBA00004651"/>
    </source>
</evidence>
<feature type="transmembrane region" description="Helical" evidence="7">
    <location>
        <begin position="79"/>
        <end position="97"/>
    </location>
</feature>
<keyword evidence="5 7" id="KW-1133">Transmembrane helix</keyword>
<dbReference type="InterPro" id="IPR002656">
    <property type="entry name" value="Acyl_transf_3_dom"/>
</dbReference>
<name>A0A9C7QRN7_9GAMM</name>
<dbReference type="RefSeq" id="WP_278430502.1">
    <property type="nucleotide sequence ID" value="NZ_DPSM01000007.1"/>
</dbReference>
<comment type="subcellular location">
    <subcellularLocation>
        <location evidence="1">Cell membrane</location>
        <topology evidence="1">Multi-pass membrane protein</topology>
    </subcellularLocation>
</comment>
<evidence type="ECO:0000259" key="8">
    <source>
        <dbReference type="Pfam" id="PF01757"/>
    </source>
</evidence>
<dbReference type="Pfam" id="PF01757">
    <property type="entry name" value="Acyl_transf_3"/>
    <property type="match status" value="1"/>
</dbReference>
<feature type="transmembrane region" description="Helical" evidence="7">
    <location>
        <begin position="117"/>
        <end position="143"/>
    </location>
</feature>
<feature type="transmembrane region" description="Helical" evidence="7">
    <location>
        <begin position="43"/>
        <end position="64"/>
    </location>
</feature>
<reference evidence="9 10" key="1">
    <citation type="journal article" date="2018" name="Nat. Biotechnol.">
        <title>A standardized bacterial taxonomy based on genome phylogeny substantially revises the tree of life.</title>
        <authorList>
            <person name="Parks D.H."/>
            <person name="Chuvochina M."/>
            <person name="Waite D.W."/>
            <person name="Rinke C."/>
            <person name="Skarshewski A."/>
            <person name="Chaumeil P.A."/>
            <person name="Hugenholtz P."/>
        </authorList>
    </citation>
    <scope>NUCLEOTIDE SEQUENCE [LARGE SCALE GENOMIC DNA]</scope>
    <source>
        <strain evidence="9">UBA11264</strain>
    </source>
</reference>
<evidence type="ECO:0000256" key="3">
    <source>
        <dbReference type="ARBA" id="ARBA00022475"/>
    </source>
</evidence>
<feature type="domain" description="Acyltransferase 3" evidence="8">
    <location>
        <begin position="8"/>
        <end position="210"/>
    </location>
</feature>
<evidence type="ECO:0000256" key="7">
    <source>
        <dbReference type="SAM" id="Phobius"/>
    </source>
</evidence>
<dbReference type="Proteomes" id="UP000262210">
    <property type="component" value="Unassembled WGS sequence"/>
</dbReference>
<evidence type="ECO:0000256" key="5">
    <source>
        <dbReference type="ARBA" id="ARBA00022989"/>
    </source>
</evidence>
<feature type="transmembrane region" description="Helical" evidence="7">
    <location>
        <begin position="12"/>
        <end position="31"/>
    </location>
</feature>
<evidence type="ECO:0000256" key="6">
    <source>
        <dbReference type="ARBA" id="ARBA00023136"/>
    </source>
</evidence>
<comment type="similarity">
    <text evidence="2">Belongs to the acyltransferase 3 family.</text>
</comment>
<dbReference type="PANTHER" id="PTHR40074:SF2">
    <property type="entry name" value="O-ACETYLTRANSFERASE WECH"/>
    <property type="match status" value="1"/>
</dbReference>
<dbReference type="AlphaFoldDB" id="A0A9C7QRN7"/>
<keyword evidence="3" id="KW-1003">Cell membrane</keyword>